<accession>A0A396I8G5</accession>
<organism evidence="1 2">
    <name type="scientific">Medicago truncatula</name>
    <name type="common">Barrel medic</name>
    <name type="synonym">Medicago tribuloides</name>
    <dbReference type="NCBI Taxonomy" id="3880"/>
    <lineage>
        <taxon>Eukaryota</taxon>
        <taxon>Viridiplantae</taxon>
        <taxon>Streptophyta</taxon>
        <taxon>Embryophyta</taxon>
        <taxon>Tracheophyta</taxon>
        <taxon>Spermatophyta</taxon>
        <taxon>Magnoliopsida</taxon>
        <taxon>eudicotyledons</taxon>
        <taxon>Gunneridae</taxon>
        <taxon>Pentapetalae</taxon>
        <taxon>rosids</taxon>
        <taxon>fabids</taxon>
        <taxon>Fabales</taxon>
        <taxon>Fabaceae</taxon>
        <taxon>Papilionoideae</taxon>
        <taxon>50 kb inversion clade</taxon>
        <taxon>NPAAA clade</taxon>
        <taxon>Hologalegina</taxon>
        <taxon>IRL clade</taxon>
        <taxon>Trifolieae</taxon>
        <taxon>Medicago</taxon>
    </lineage>
</organism>
<name>A0A396I8G5_MEDTR</name>
<evidence type="ECO:0000313" key="2">
    <source>
        <dbReference type="Proteomes" id="UP000265566"/>
    </source>
</evidence>
<proteinExistence type="predicted"/>
<comment type="caution">
    <text evidence="1">The sequence shown here is derived from an EMBL/GenBank/DDBJ whole genome shotgun (WGS) entry which is preliminary data.</text>
</comment>
<dbReference type="Proteomes" id="UP000265566">
    <property type="component" value="Chromosome 4"/>
</dbReference>
<gene>
    <name evidence="1" type="ORF">MtrunA17_Chr4g0041731</name>
</gene>
<protein>
    <submittedName>
        <fullName evidence="1">Uncharacterized protein</fullName>
    </submittedName>
</protein>
<evidence type="ECO:0000313" key="1">
    <source>
        <dbReference type="EMBL" id="RHN61909.1"/>
    </source>
</evidence>
<reference evidence="2" key="1">
    <citation type="journal article" date="2018" name="Nat. Plants">
        <title>Whole-genome landscape of Medicago truncatula symbiotic genes.</title>
        <authorList>
            <person name="Pecrix Y."/>
            <person name="Staton S.E."/>
            <person name="Sallet E."/>
            <person name="Lelandais-Briere C."/>
            <person name="Moreau S."/>
            <person name="Carrere S."/>
            <person name="Blein T."/>
            <person name="Jardinaud M.F."/>
            <person name="Latrasse D."/>
            <person name="Zouine M."/>
            <person name="Zahm M."/>
            <person name="Kreplak J."/>
            <person name="Mayjonade B."/>
            <person name="Satge C."/>
            <person name="Perez M."/>
            <person name="Cauet S."/>
            <person name="Marande W."/>
            <person name="Chantry-Darmon C."/>
            <person name="Lopez-Roques C."/>
            <person name="Bouchez O."/>
            <person name="Berard A."/>
            <person name="Debelle F."/>
            <person name="Munos S."/>
            <person name="Bendahmane A."/>
            <person name="Berges H."/>
            <person name="Niebel A."/>
            <person name="Buitink J."/>
            <person name="Frugier F."/>
            <person name="Benhamed M."/>
            <person name="Crespi M."/>
            <person name="Gouzy J."/>
            <person name="Gamas P."/>
        </authorList>
    </citation>
    <scope>NUCLEOTIDE SEQUENCE [LARGE SCALE GENOMIC DNA]</scope>
    <source>
        <strain evidence="2">cv. Jemalong A17</strain>
    </source>
</reference>
<dbReference type="AlphaFoldDB" id="A0A396I8G5"/>
<dbReference type="EMBL" id="PSQE01000004">
    <property type="protein sequence ID" value="RHN61909.1"/>
    <property type="molecule type" value="Genomic_DNA"/>
</dbReference>
<sequence>MWHDQTDYKCINAGEKMKELGKPEAGLRWFWEPVEGSGLHDLIYTGCSSVTHAIIRVMCERWHMETSSFHLPVREMNDHCNIYQNSHR</sequence>
<dbReference type="Gramene" id="rna24422">
    <property type="protein sequence ID" value="RHN61909.1"/>
    <property type="gene ID" value="gene24422"/>
</dbReference>